<evidence type="ECO:0000256" key="17">
    <source>
        <dbReference type="ARBA" id="ARBA00043200"/>
    </source>
</evidence>
<dbReference type="GO" id="GO:1902017">
    <property type="term" value="P:regulation of cilium assembly"/>
    <property type="evidence" value="ECO:0007669"/>
    <property type="project" value="TreeGrafter"/>
</dbReference>
<dbReference type="GO" id="GO:0007283">
    <property type="term" value="P:spermatogenesis"/>
    <property type="evidence" value="ECO:0007669"/>
    <property type="project" value="UniProtKB-KW"/>
</dbReference>
<evidence type="ECO:0000256" key="9">
    <source>
        <dbReference type="ARBA" id="ARBA00022846"/>
    </source>
</evidence>
<keyword evidence="12" id="KW-0969">Cilium</keyword>
<sequence>MVEQFGRLAQVTKQLQQSQQENLHLRQSMEKMMEQANGRRHDDALLRKPKVVEVNGEGAAKQVSTGDIQPRLMRLQVKLQEKDREATHLGELLEVEKDKAVTLETTQAHLQSQRLSGKAENKRLSVQIKNLEQEAAQHKAEMENLRQQLASDREALKQAMTTQKHRAERSEEAAELLSIRLQEMCVCVNVQEKQVAEAISAADAWESRHTQTAQEKMKLEADLSLLSNCVEELKVQLHSMEKRSRADREELLDELHIVTSKNSATEMKNYSLQTQLQEAQEKTCCQDSQRTNIELRQKNKLLMEENLQLQQEVEVSQRKLQQSCIQCNELMDRVIKREKSLECSELRTKLQEAQSDARQQVRGASTASASFPRNLCSTEMQITESREQTAARERYTVDKILDLETKLIQVKSEVSQLKLSKKKVCCFHQPTRLKNTGNRFSVVLTCVCVCVCSLRRSIRTRACCRMCRTN</sequence>
<dbReference type="GO" id="GO:0000922">
    <property type="term" value="C:spindle pole"/>
    <property type="evidence" value="ECO:0007669"/>
    <property type="project" value="UniProtKB-SubCell"/>
</dbReference>
<keyword evidence="6" id="KW-0963">Cytoplasm</keyword>
<evidence type="ECO:0000256" key="15">
    <source>
        <dbReference type="ARBA" id="ARBA00040458"/>
    </source>
</evidence>
<comment type="similarity">
    <text evidence="4">Belongs to the ODF2 family.</text>
</comment>
<evidence type="ECO:0000256" key="16">
    <source>
        <dbReference type="ARBA" id="ARBA00041830"/>
    </source>
</evidence>
<dbReference type="GO" id="GO:0005814">
    <property type="term" value="C:centriole"/>
    <property type="evidence" value="ECO:0007669"/>
    <property type="project" value="UniProtKB-SubCell"/>
</dbReference>
<dbReference type="GO" id="GO:0031514">
    <property type="term" value="C:motile cilium"/>
    <property type="evidence" value="ECO:0007669"/>
    <property type="project" value="UniProtKB-SubCell"/>
</dbReference>
<evidence type="ECO:0000256" key="11">
    <source>
        <dbReference type="ARBA" id="ARBA00023054"/>
    </source>
</evidence>
<feature type="coiled-coil region" evidence="18">
    <location>
        <begin position="114"/>
        <end position="173"/>
    </location>
</feature>
<accession>A0A8C5DWI9</accession>
<comment type="subcellular location">
    <subcellularLocation>
        <location evidence="2">Cell projection</location>
        <location evidence="2">Cilium</location>
        <location evidence="2">Flagellum</location>
    </subcellularLocation>
    <subcellularLocation>
        <location evidence="1">Cytoplasm</location>
        <location evidence="1">Cytoskeleton</location>
        <location evidence="1">Microtubule organizing center</location>
        <location evidence="1">Centrosome</location>
        <location evidence="1">Centriole</location>
    </subcellularLocation>
    <subcellularLocation>
        <location evidence="3">Cytoplasm</location>
        <location evidence="3">Cytoskeleton</location>
        <location evidence="3">Spindle pole</location>
    </subcellularLocation>
</comment>
<dbReference type="Ensembl" id="ENSGWIT00000014359.1">
    <property type="protein sequence ID" value="ENSGWIP00000012909.1"/>
    <property type="gene ID" value="ENSGWIG00000007456.1"/>
</dbReference>
<keyword evidence="11 18" id="KW-0175">Coiled coil</keyword>
<dbReference type="GO" id="GO:0030154">
    <property type="term" value="P:cell differentiation"/>
    <property type="evidence" value="ECO:0007669"/>
    <property type="project" value="UniProtKB-KW"/>
</dbReference>
<dbReference type="Proteomes" id="UP000694680">
    <property type="component" value="Chromosome 16"/>
</dbReference>
<dbReference type="InterPro" id="IPR026099">
    <property type="entry name" value="Odf2-rel"/>
</dbReference>
<evidence type="ECO:0000256" key="12">
    <source>
        <dbReference type="ARBA" id="ARBA00023069"/>
    </source>
</evidence>
<keyword evidence="20" id="KW-1185">Reference proteome</keyword>
<name>A0A8C5DWI9_GOUWI</name>
<dbReference type="GO" id="GO:0005874">
    <property type="term" value="C:microtubule"/>
    <property type="evidence" value="ECO:0007669"/>
    <property type="project" value="UniProtKB-KW"/>
</dbReference>
<keyword evidence="14" id="KW-0966">Cell projection</keyword>
<feature type="coiled-coil region" evidence="18">
    <location>
        <begin position="285"/>
        <end position="356"/>
    </location>
</feature>
<keyword evidence="7" id="KW-0493">Microtubule</keyword>
<keyword evidence="10" id="KW-0744">Spermatogenesis</keyword>
<dbReference type="GO" id="GO:0005813">
    <property type="term" value="C:centrosome"/>
    <property type="evidence" value="ECO:0007669"/>
    <property type="project" value="TreeGrafter"/>
</dbReference>
<reference evidence="19" key="2">
    <citation type="submission" date="2025-08" db="UniProtKB">
        <authorList>
            <consortium name="Ensembl"/>
        </authorList>
    </citation>
    <scope>IDENTIFICATION</scope>
</reference>
<reference evidence="19" key="1">
    <citation type="submission" date="2020-06" db="EMBL/GenBank/DDBJ databases">
        <authorList>
            <consortium name="Wellcome Sanger Institute Data Sharing"/>
        </authorList>
    </citation>
    <scope>NUCLEOTIDE SEQUENCE [LARGE SCALE GENOMIC DNA]</scope>
</reference>
<organism evidence="19 20">
    <name type="scientific">Gouania willdenowi</name>
    <name type="common">Blunt-snouted clingfish</name>
    <name type="synonym">Lepadogaster willdenowi</name>
    <dbReference type="NCBI Taxonomy" id="441366"/>
    <lineage>
        <taxon>Eukaryota</taxon>
        <taxon>Metazoa</taxon>
        <taxon>Chordata</taxon>
        <taxon>Craniata</taxon>
        <taxon>Vertebrata</taxon>
        <taxon>Euteleostomi</taxon>
        <taxon>Actinopterygii</taxon>
        <taxon>Neopterygii</taxon>
        <taxon>Teleostei</taxon>
        <taxon>Neoteleostei</taxon>
        <taxon>Acanthomorphata</taxon>
        <taxon>Ovalentaria</taxon>
        <taxon>Blenniimorphae</taxon>
        <taxon>Blenniiformes</taxon>
        <taxon>Gobiesocoidei</taxon>
        <taxon>Gobiesocidae</taxon>
        <taxon>Gobiesocinae</taxon>
        <taxon>Gouania</taxon>
    </lineage>
</organism>
<evidence type="ECO:0000256" key="1">
    <source>
        <dbReference type="ARBA" id="ARBA00004114"/>
    </source>
</evidence>
<reference evidence="19" key="3">
    <citation type="submission" date="2025-09" db="UniProtKB">
        <authorList>
            <consortium name="Ensembl"/>
        </authorList>
    </citation>
    <scope>IDENTIFICATION</scope>
</reference>
<evidence type="ECO:0000256" key="18">
    <source>
        <dbReference type="SAM" id="Coils"/>
    </source>
</evidence>
<keyword evidence="8" id="KW-0221">Differentiation</keyword>
<keyword evidence="13" id="KW-0206">Cytoskeleton</keyword>
<feature type="coiled-coil region" evidence="18">
    <location>
        <begin position="8"/>
        <end position="35"/>
    </location>
</feature>
<evidence type="ECO:0000256" key="7">
    <source>
        <dbReference type="ARBA" id="ARBA00022701"/>
    </source>
</evidence>
<evidence type="ECO:0000256" key="3">
    <source>
        <dbReference type="ARBA" id="ARBA00004647"/>
    </source>
</evidence>
<evidence type="ECO:0000256" key="13">
    <source>
        <dbReference type="ARBA" id="ARBA00023212"/>
    </source>
</evidence>
<evidence type="ECO:0000256" key="6">
    <source>
        <dbReference type="ARBA" id="ARBA00022490"/>
    </source>
</evidence>
<evidence type="ECO:0000313" key="20">
    <source>
        <dbReference type="Proteomes" id="UP000694680"/>
    </source>
</evidence>
<dbReference type="PANTHER" id="PTHR23162">
    <property type="entry name" value="OUTER DENSE FIBER OF SPERM TAILS 2"/>
    <property type="match status" value="1"/>
</dbReference>
<evidence type="ECO:0000256" key="2">
    <source>
        <dbReference type="ARBA" id="ARBA00004230"/>
    </source>
</evidence>
<dbReference type="PANTHER" id="PTHR23162:SF8">
    <property type="entry name" value="OUTER DENSE FIBER PROTEIN 2"/>
    <property type="match status" value="1"/>
</dbReference>
<proteinExistence type="inferred from homology"/>
<keyword evidence="5" id="KW-0217">Developmental protein</keyword>
<evidence type="ECO:0000256" key="8">
    <source>
        <dbReference type="ARBA" id="ARBA00022782"/>
    </source>
</evidence>
<evidence type="ECO:0000256" key="4">
    <source>
        <dbReference type="ARBA" id="ARBA00009316"/>
    </source>
</evidence>
<evidence type="ECO:0000256" key="14">
    <source>
        <dbReference type="ARBA" id="ARBA00023273"/>
    </source>
</evidence>
<keyword evidence="9" id="KW-0282">Flagellum</keyword>
<evidence type="ECO:0000256" key="10">
    <source>
        <dbReference type="ARBA" id="ARBA00022871"/>
    </source>
</evidence>
<dbReference type="AlphaFoldDB" id="A0A8C5DWI9"/>
<protein>
    <recommendedName>
        <fullName evidence="15">Outer dense fiber protein 2</fullName>
    </recommendedName>
    <alternativeName>
        <fullName evidence="16">Cenexin</fullName>
    </alternativeName>
    <alternativeName>
        <fullName evidence="17">Outer dense fiber of sperm tails protein 2</fullName>
    </alternativeName>
</protein>
<gene>
    <name evidence="19" type="primary">LOC114477856</name>
</gene>
<evidence type="ECO:0000313" key="19">
    <source>
        <dbReference type="Ensembl" id="ENSGWIP00000012909.1"/>
    </source>
</evidence>
<evidence type="ECO:0000256" key="5">
    <source>
        <dbReference type="ARBA" id="ARBA00022473"/>
    </source>
</evidence>